<gene>
    <name evidence="2" type="ORF">RND81_12G227400</name>
</gene>
<feature type="region of interest" description="Disordered" evidence="1">
    <location>
        <begin position="14"/>
        <end position="45"/>
    </location>
</feature>
<sequence>MCNYPKKFHELRKEEATRKKKAKKNSGGECSRRTRAPRQDLSSKDASAIEGLTNDISDEQSLGDLDVCLQLECKTCHIPPHFHYIFVDFCLRVSHDSVSPCSSIFAFLIL</sequence>
<evidence type="ECO:0000313" key="3">
    <source>
        <dbReference type="Proteomes" id="UP001443914"/>
    </source>
</evidence>
<accession>A0AAW1HE75</accession>
<comment type="caution">
    <text evidence="2">The sequence shown here is derived from an EMBL/GenBank/DDBJ whole genome shotgun (WGS) entry which is preliminary data.</text>
</comment>
<dbReference type="AlphaFoldDB" id="A0AAW1HE75"/>
<keyword evidence="3" id="KW-1185">Reference proteome</keyword>
<dbReference type="Proteomes" id="UP001443914">
    <property type="component" value="Unassembled WGS sequence"/>
</dbReference>
<proteinExistence type="predicted"/>
<name>A0AAW1HE75_SAPOF</name>
<reference evidence="2" key="1">
    <citation type="submission" date="2024-03" db="EMBL/GenBank/DDBJ databases">
        <title>WGS assembly of Saponaria officinalis var. Norfolk2.</title>
        <authorList>
            <person name="Jenkins J."/>
            <person name="Shu S."/>
            <person name="Grimwood J."/>
            <person name="Barry K."/>
            <person name="Goodstein D."/>
            <person name="Schmutz J."/>
            <person name="Leebens-Mack J."/>
            <person name="Osbourn A."/>
        </authorList>
    </citation>
    <scope>NUCLEOTIDE SEQUENCE [LARGE SCALE GENOMIC DNA]</scope>
    <source>
        <strain evidence="2">JIC</strain>
    </source>
</reference>
<evidence type="ECO:0000256" key="1">
    <source>
        <dbReference type="SAM" id="MobiDB-lite"/>
    </source>
</evidence>
<protein>
    <submittedName>
        <fullName evidence="2">Uncharacterized protein</fullName>
    </submittedName>
</protein>
<organism evidence="2 3">
    <name type="scientific">Saponaria officinalis</name>
    <name type="common">Common soapwort</name>
    <name type="synonym">Lychnis saponaria</name>
    <dbReference type="NCBI Taxonomy" id="3572"/>
    <lineage>
        <taxon>Eukaryota</taxon>
        <taxon>Viridiplantae</taxon>
        <taxon>Streptophyta</taxon>
        <taxon>Embryophyta</taxon>
        <taxon>Tracheophyta</taxon>
        <taxon>Spermatophyta</taxon>
        <taxon>Magnoliopsida</taxon>
        <taxon>eudicotyledons</taxon>
        <taxon>Gunneridae</taxon>
        <taxon>Pentapetalae</taxon>
        <taxon>Caryophyllales</taxon>
        <taxon>Caryophyllaceae</taxon>
        <taxon>Caryophylleae</taxon>
        <taxon>Saponaria</taxon>
    </lineage>
</organism>
<dbReference type="EMBL" id="JBDFQZ010000012">
    <property type="protein sequence ID" value="KAK9674356.1"/>
    <property type="molecule type" value="Genomic_DNA"/>
</dbReference>
<evidence type="ECO:0000313" key="2">
    <source>
        <dbReference type="EMBL" id="KAK9674356.1"/>
    </source>
</evidence>